<feature type="compositionally biased region" description="Basic and acidic residues" evidence="6">
    <location>
        <begin position="164"/>
        <end position="174"/>
    </location>
</feature>
<dbReference type="GO" id="GO:0005634">
    <property type="term" value="C:nucleus"/>
    <property type="evidence" value="ECO:0007669"/>
    <property type="project" value="UniProtKB-SubCell"/>
</dbReference>
<gene>
    <name evidence="8" type="ORF">RIF29_06057</name>
</gene>
<accession>A0AAN9J5D5</accession>
<keyword evidence="9" id="KW-1185">Reference proteome</keyword>
<keyword evidence="5" id="KW-0539">Nucleus</keyword>
<keyword evidence="4" id="KW-0804">Transcription</keyword>
<dbReference type="InterPro" id="IPR044837">
    <property type="entry name" value="REM16-like"/>
</dbReference>
<dbReference type="InterPro" id="IPR015300">
    <property type="entry name" value="DNA-bd_pseudobarrel_sf"/>
</dbReference>
<dbReference type="SMART" id="SM01019">
    <property type="entry name" value="B3"/>
    <property type="match status" value="2"/>
</dbReference>
<dbReference type="EMBL" id="JAYWIO010000001">
    <property type="protein sequence ID" value="KAK7291144.1"/>
    <property type="molecule type" value="Genomic_DNA"/>
</dbReference>
<comment type="caution">
    <text evidence="8">The sequence shown here is derived from an EMBL/GenBank/DDBJ whole genome shotgun (WGS) entry which is preliminary data.</text>
</comment>
<dbReference type="InterPro" id="IPR003340">
    <property type="entry name" value="B3_DNA-bd"/>
</dbReference>
<dbReference type="AlphaFoldDB" id="A0AAN9J5D5"/>
<evidence type="ECO:0000256" key="5">
    <source>
        <dbReference type="ARBA" id="ARBA00023242"/>
    </source>
</evidence>
<dbReference type="Gene3D" id="2.40.330.10">
    <property type="entry name" value="DNA-binding pseudobarrel domain"/>
    <property type="match status" value="2"/>
</dbReference>
<dbReference type="PANTHER" id="PTHR31391">
    <property type="entry name" value="B3 DOMAIN-CONTAINING PROTEIN OS11G0197600-RELATED"/>
    <property type="match status" value="1"/>
</dbReference>
<evidence type="ECO:0000256" key="3">
    <source>
        <dbReference type="ARBA" id="ARBA00023125"/>
    </source>
</evidence>
<reference evidence="8 9" key="1">
    <citation type="submission" date="2024-01" db="EMBL/GenBank/DDBJ databases">
        <title>The genomes of 5 underutilized Papilionoideae crops provide insights into root nodulation and disease resistanc.</title>
        <authorList>
            <person name="Yuan L."/>
        </authorList>
    </citation>
    <scope>NUCLEOTIDE SEQUENCE [LARGE SCALE GENOMIC DNA]</scope>
    <source>
        <strain evidence="8">ZHUSHIDOU_FW_LH</strain>
        <tissue evidence="8">Leaf</tissue>
    </source>
</reference>
<feature type="region of interest" description="Disordered" evidence="6">
    <location>
        <begin position="132"/>
        <end position="282"/>
    </location>
</feature>
<keyword evidence="2" id="KW-0805">Transcription regulation</keyword>
<sequence length="427" mass="47805">MGDQSSGRCKTWVDDIYWSHFQLHHFAQFLRSDFDQHLALPKTFSDNLKKLPEKVGLRGPGGVVWKIGLTTRDDTSYFTRGWQKFVKDNSLKENDFLVFKYNGGESLFDVLIFNGESFCEKAASYFVRQCPHTEHGGGSSSKRKDTDHFVEEGNTPSNAGVECAKPEKSVHENGVRIPAAVTIRSPAREKNRNNAGVKSASPEQFMHANGDTVPAAVPLRTTDKRNRRRGVSAANHVESKQRGRSPKVSSAPQEVVDLETDSEPDGRSAGNLGPNTSNRRPVTENEINSALLLAQAACTDKSLLIVMRPSHVYKNFYLSIPSKWMTEHLSPRSQDLILRMGKTEWHVKYHLQRPRYTGGLSGGGWRKFVMDNDLEEFDVCVFEPTGKVNDTMILDANIFRVVEDIDHTSTVKSPGKKSGRKRAINAI</sequence>
<comment type="subcellular location">
    <subcellularLocation>
        <location evidence="1">Nucleus</location>
    </subcellularLocation>
</comment>
<evidence type="ECO:0000313" key="9">
    <source>
        <dbReference type="Proteomes" id="UP001372338"/>
    </source>
</evidence>
<dbReference type="GO" id="GO:0003677">
    <property type="term" value="F:DNA binding"/>
    <property type="evidence" value="ECO:0007669"/>
    <property type="project" value="UniProtKB-KW"/>
</dbReference>
<feature type="domain" description="TF-B3" evidence="7">
    <location>
        <begin position="303"/>
        <end position="402"/>
    </location>
</feature>
<dbReference type="PROSITE" id="PS50863">
    <property type="entry name" value="B3"/>
    <property type="match status" value="2"/>
</dbReference>
<evidence type="ECO:0000313" key="8">
    <source>
        <dbReference type="EMBL" id="KAK7291144.1"/>
    </source>
</evidence>
<dbReference type="SUPFAM" id="SSF101936">
    <property type="entry name" value="DNA-binding pseudobarrel domain"/>
    <property type="match status" value="2"/>
</dbReference>
<evidence type="ECO:0000256" key="6">
    <source>
        <dbReference type="SAM" id="MobiDB-lite"/>
    </source>
</evidence>
<dbReference type="PANTHER" id="PTHR31391:SF157">
    <property type="entry name" value="B3 DOMAIN-CONTAINING PROTEIN REM16"/>
    <property type="match status" value="1"/>
</dbReference>
<dbReference type="Pfam" id="PF02362">
    <property type="entry name" value="B3"/>
    <property type="match status" value="2"/>
</dbReference>
<evidence type="ECO:0000256" key="1">
    <source>
        <dbReference type="ARBA" id="ARBA00004123"/>
    </source>
</evidence>
<evidence type="ECO:0000256" key="2">
    <source>
        <dbReference type="ARBA" id="ARBA00023015"/>
    </source>
</evidence>
<feature type="compositionally biased region" description="Basic and acidic residues" evidence="6">
    <location>
        <begin position="142"/>
        <end position="151"/>
    </location>
</feature>
<dbReference type="Proteomes" id="UP001372338">
    <property type="component" value="Unassembled WGS sequence"/>
</dbReference>
<name>A0AAN9J5D5_CROPI</name>
<organism evidence="8 9">
    <name type="scientific">Crotalaria pallida</name>
    <name type="common">Smooth rattlebox</name>
    <name type="synonym">Crotalaria striata</name>
    <dbReference type="NCBI Taxonomy" id="3830"/>
    <lineage>
        <taxon>Eukaryota</taxon>
        <taxon>Viridiplantae</taxon>
        <taxon>Streptophyta</taxon>
        <taxon>Embryophyta</taxon>
        <taxon>Tracheophyta</taxon>
        <taxon>Spermatophyta</taxon>
        <taxon>Magnoliopsida</taxon>
        <taxon>eudicotyledons</taxon>
        <taxon>Gunneridae</taxon>
        <taxon>Pentapetalae</taxon>
        <taxon>rosids</taxon>
        <taxon>fabids</taxon>
        <taxon>Fabales</taxon>
        <taxon>Fabaceae</taxon>
        <taxon>Papilionoideae</taxon>
        <taxon>50 kb inversion clade</taxon>
        <taxon>genistoids sensu lato</taxon>
        <taxon>core genistoids</taxon>
        <taxon>Crotalarieae</taxon>
        <taxon>Crotalaria</taxon>
    </lineage>
</organism>
<evidence type="ECO:0000259" key="7">
    <source>
        <dbReference type="PROSITE" id="PS50863"/>
    </source>
</evidence>
<evidence type="ECO:0000256" key="4">
    <source>
        <dbReference type="ARBA" id="ARBA00023163"/>
    </source>
</evidence>
<feature type="compositionally biased region" description="Polar residues" evidence="6">
    <location>
        <begin position="273"/>
        <end position="282"/>
    </location>
</feature>
<proteinExistence type="predicted"/>
<dbReference type="CDD" id="cd10017">
    <property type="entry name" value="B3_DNA"/>
    <property type="match status" value="2"/>
</dbReference>
<feature type="domain" description="TF-B3" evidence="7">
    <location>
        <begin position="23"/>
        <end position="116"/>
    </location>
</feature>
<keyword evidence="3" id="KW-0238">DNA-binding</keyword>
<protein>
    <recommendedName>
        <fullName evidence="7">TF-B3 domain-containing protein</fullName>
    </recommendedName>
</protein>